<evidence type="ECO:0000256" key="5">
    <source>
        <dbReference type="ARBA" id="ARBA00037458"/>
    </source>
</evidence>
<sequence length="521" mass="56618">MLSRLAVLPSRGIATSRVVLGSQDTVKLWIDNKPVESKTNKWIDLTNPATNEVIARVPQATQEEMQAAVDSSKRAFQSWKNTSILTRQQTMFKLQALIRRDMKKLAENITMEQGKTLPDAEGDVNRGLQVVEHACSASTLLLGETMPNVSKDMDTYSLRVPIGVTAGITPFNFPAMIPLWMFPLALVTGNTMVLKPSEQDPGACMMLVELAKEAGVPDGVVNVIHGMHDSVNFICDNPDIHAISFVGSDQAGKYIYERGSQNGKRVQSNMGAKNHGVIMPDANKDTTLNQLTAAAFGAAGQRCMALTTAVFVGESRKWLPELVEKVSKLRVDAGWKPDTDVGPLISAAAKKRVLGLIDSAKKEGANVVLDGSNVVVKGFENGNFVGPTIIAGVKPEMTCYKEEIFGPVLCVLEAETLDEAIDLINRNPYGNGTAIFTTNGITARRFTNLIDVGQIGINVPIPVPLPMFSFTGSRGSFLGDQNFYGKAGLNFYTQLKTITQFWRTEDASPEAKPQLAFPQLK</sequence>
<dbReference type="Proteomes" id="UP001175271">
    <property type="component" value="Unassembled WGS sequence"/>
</dbReference>
<keyword evidence="3" id="KW-0560">Oxidoreductase</keyword>
<dbReference type="InterPro" id="IPR016160">
    <property type="entry name" value="Ald_DH_CS_CYS"/>
</dbReference>
<dbReference type="EMBL" id="JAUCMV010000005">
    <property type="protein sequence ID" value="KAK0394402.1"/>
    <property type="molecule type" value="Genomic_DNA"/>
</dbReference>
<dbReference type="Gene3D" id="3.40.309.10">
    <property type="entry name" value="Aldehyde Dehydrogenase, Chain A, domain 2"/>
    <property type="match status" value="1"/>
</dbReference>
<evidence type="ECO:0000256" key="4">
    <source>
        <dbReference type="ARBA" id="ARBA00023027"/>
    </source>
</evidence>
<comment type="caution">
    <text evidence="11">The sequence shown here is derived from an EMBL/GenBank/DDBJ whole genome shotgun (WGS) entry which is preliminary data.</text>
</comment>
<dbReference type="FunFam" id="3.40.605.10:FF:000003">
    <property type="entry name" value="Methylmalonate-semialdehyde dehydrogenase [acylating]"/>
    <property type="match status" value="1"/>
</dbReference>
<evidence type="ECO:0000256" key="8">
    <source>
        <dbReference type="ARBA" id="ARBA00047644"/>
    </source>
</evidence>
<evidence type="ECO:0000256" key="2">
    <source>
        <dbReference type="ARBA" id="ARBA00013048"/>
    </source>
</evidence>
<proteinExistence type="inferred from homology"/>
<keyword evidence="12" id="KW-1185">Reference proteome</keyword>
<evidence type="ECO:0000313" key="11">
    <source>
        <dbReference type="EMBL" id="KAK0394402.1"/>
    </source>
</evidence>
<evidence type="ECO:0000313" key="12">
    <source>
        <dbReference type="Proteomes" id="UP001175271"/>
    </source>
</evidence>
<comment type="catalytic activity">
    <reaction evidence="8">
        <text>2-methyl-3-oxopropanoate + NAD(+) + CoA + H2O = propanoyl-CoA + hydrogencarbonate + NADH + H(+)</text>
        <dbReference type="Rhea" id="RHEA:20804"/>
        <dbReference type="ChEBI" id="CHEBI:15377"/>
        <dbReference type="ChEBI" id="CHEBI:15378"/>
        <dbReference type="ChEBI" id="CHEBI:17544"/>
        <dbReference type="ChEBI" id="CHEBI:57287"/>
        <dbReference type="ChEBI" id="CHEBI:57392"/>
        <dbReference type="ChEBI" id="CHEBI:57540"/>
        <dbReference type="ChEBI" id="CHEBI:57700"/>
        <dbReference type="ChEBI" id="CHEBI:57945"/>
        <dbReference type="EC" id="1.2.1.27"/>
    </reaction>
    <physiologicalReaction direction="left-to-right" evidence="8">
        <dbReference type="Rhea" id="RHEA:20805"/>
    </physiologicalReaction>
</comment>
<evidence type="ECO:0000256" key="1">
    <source>
        <dbReference type="ARBA" id="ARBA00009986"/>
    </source>
</evidence>
<dbReference type="PANTHER" id="PTHR43866">
    <property type="entry name" value="MALONATE-SEMIALDEHYDE DEHYDROGENASE"/>
    <property type="match status" value="1"/>
</dbReference>
<dbReference type="GO" id="GO:0004491">
    <property type="term" value="F:methylmalonate-semialdehyde dehydrogenase (acylating, NAD) activity"/>
    <property type="evidence" value="ECO:0007669"/>
    <property type="project" value="UniProtKB-EC"/>
</dbReference>
<dbReference type="FunFam" id="3.40.309.10:FF:000002">
    <property type="entry name" value="Methylmalonate-semialdehyde dehydrogenase (Acylating)"/>
    <property type="match status" value="1"/>
</dbReference>
<dbReference type="InterPro" id="IPR016163">
    <property type="entry name" value="Ald_DH_C"/>
</dbReference>
<dbReference type="SUPFAM" id="SSF53720">
    <property type="entry name" value="ALDH-like"/>
    <property type="match status" value="1"/>
</dbReference>
<evidence type="ECO:0000256" key="9">
    <source>
        <dbReference type="ARBA" id="ARBA00048821"/>
    </source>
</evidence>
<comment type="catalytic activity">
    <reaction evidence="9">
        <text>3-oxopropanoate + NAD(+) + CoA + H2O = hydrogencarbonate + acetyl-CoA + NADH + H(+)</text>
        <dbReference type="Rhea" id="RHEA:76615"/>
        <dbReference type="ChEBI" id="CHEBI:15377"/>
        <dbReference type="ChEBI" id="CHEBI:15378"/>
        <dbReference type="ChEBI" id="CHEBI:17544"/>
        <dbReference type="ChEBI" id="CHEBI:33190"/>
        <dbReference type="ChEBI" id="CHEBI:57287"/>
        <dbReference type="ChEBI" id="CHEBI:57288"/>
        <dbReference type="ChEBI" id="CHEBI:57540"/>
        <dbReference type="ChEBI" id="CHEBI:57945"/>
        <dbReference type="EC" id="1.2.1.27"/>
    </reaction>
    <physiologicalReaction direction="left-to-right" evidence="9">
        <dbReference type="Rhea" id="RHEA:76616"/>
    </physiologicalReaction>
</comment>
<reference evidence="11" key="1">
    <citation type="submission" date="2023-06" db="EMBL/GenBank/DDBJ databases">
        <title>Genomic analysis of the entomopathogenic nematode Steinernema hermaphroditum.</title>
        <authorList>
            <person name="Schwarz E.M."/>
            <person name="Heppert J.K."/>
            <person name="Baniya A."/>
            <person name="Schwartz H.T."/>
            <person name="Tan C.-H."/>
            <person name="Antoshechkin I."/>
            <person name="Sternberg P.W."/>
            <person name="Goodrich-Blair H."/>
            <person name="Dillman A.R."/>
        </authorList>
    </citation>
    <scope>NUCLEOTIDE SEQUENCE</scope>
    <source>
        <strain evidence="11">PS9179</strain>
        <tissue evidence="11">Whole animal</tissue>
    </source>
</reference>
<dbReference type="PANTHER" id="PTHR43866:SF3">
    <property type="entry name" value="METHYLMALONATE-SEMIALDEHYDE DEHYDROGENASE [ACYLATING], MITOCHONDRIAL"/>
    <property type="match status" value="1"/>
</dbReference>
<gene>
    <name evidence="11" type="ORF">QR680_000715</name>
</gene>
<dbReference type="Pfam" id="PF00171">
    <property type="entry name" value="Aldedh"/>
    <property type="match status" value="1"/>
</dbReference>
<evidence type="ECO:0000256" key="6">
    <source>
        <dbReference type="ARBA" id="ARBA00039517"/>
    </source>
</evidence>
<dbReference type="GO" id="GO:0006210">
    <property type="term" value="P:thymine catabolic process"/>
    <property type="evidence" value="ECO:0007669"/>
    <property type="project" value="TreeGrafter"/>
</dbReference>
<dbReference type="InterPro" id="IPR016161">
    <property type="entry name" value="Ald_DH/histidinol_DH"/>
</dbReference>
<name>A0AA39GVN0_9BILA</name>
<organism evidence="11 12">
    <name type="scientific">Steinernema hermaphroditum</name>
    <dbReference type="NCBI Taxonomy" id="289476"/>
    <lineage>
        <taxon>Eukaryota</taxon>
        <taxon>Metazoa</taxon>
        <taxon>Ecdysozoa</taxon>
        <taxon>Nematoda</taxon>
        <taxon>Chromadorea</taxon>
        <taxon>Rhabditida</taxon>
        <taxon>Tylenchina</taxon>
        <taxon>Panagrolaimomorpha</taxon>
        <taxon>Strongyloidoidea</taxon>
        <taxon>Steinernematidae</taxon>
        <taxon>Steinernema</taxon>
    </lineage>
</organism>
<dbReference type="NCBIfam" id="TIGR01722">
    <property type="entry name" value="MMSDH"/>
    <property type="match status" value="1"/>
</dbReference>
<dbReference type="GO" id="GO:0006574">
    <property type="term" value="P:L-valine catabolic process"/>
    <property type="evidence" value="ECO:0007669"/>
    <property type="project" value="TreeGrafter"/>
</dbReference>
<dbReference type="InterPro" id="IPR016162">
    <property type="entry name" value="Ald_DH_N"/>
</dbReference>
<dbReference type="InterPro" id="IPR015590">
    <property type="entry name" value="Aldehyde_DH_dom"/>
</dbReference>
<dbReference type="Gene3D" id="3.40.605.10">
    <property type="entry name" value="Aldehyde Dehydrogenase, Chain A, domain 1"/>
    <property type="match status" value="1"/>
</dbReference>
<feature type="domain" description="Aldehyde dehydrogenase" evidence="10">
    <location>
        <begin position="36"/>
        <end position="498"/>
    </location>
</feature>
<dbReference type="PROSITE" id="PS00070">
    <property type="entry name" value="ALDEHYDE_DEHYDR_CYS"/>
    <property type="match status" value="1"/>
</dbReference>
<evidence type="ECO:0000256" key="7">
    <source>
        <dbReference type="ARBA" id="ARBA00042419"/>
    </source>
</evidence>
<dbReference type="InterPro" id="IPR010061">
    <property type="entry name" value="MeMal-semiAld_DH"/>
</dbReference>
<comment type="function">
    <text evidence="5">Probable malonate and methylmalonate semialdehyde dehydrogenase involved in the catabolism of valine, thymine, and compounds catabolized by way of beta-alanine, including uracil and cytidine.</text>
</comment>
<accession>A0AA39GVN0</accession>
<comment type="similarity">
    <text evidence="1">Belongs to the aldehyde dehydrogenase family.</text>
</comment>
<evidence type="ECO:0000256" key="3">
    <source>
        <dbReference type="ARBA" id="ARBA00023002"/>
    </source>
</evidence>
<protein>
    <recommendedName>
        <fullName evidence="6">Probable methylmalonate-semialdehyde/malonate-semialdehyde dehydrogenase [acylating], mitochondrial</fullName>
        <ecNumber evidence="2">1.2.1.27</ecNumber>
    </recommendedName>
    <alternativeName>
        <fullName evidence="7">Malonate-semialdehyde dehydrogenase [acylating]</fullName>
    </alternativeName>
</protein>
<dbReference type="EC" id="1.2.1.27" evidence="2"/>
<keyword evidence="4" id="KW-0520">NAD</keyword>
<dbReference type="GO" id="GO:0005739">
    <property type="term" value="C:mitochondrion"/>
    <property type="evidence" value="ECO:0007669"/>
    <property type="project" value="TreeGrafter"/>
</dbReference>
<dbReference type="AlphaFoldDB" id="A0AA39GVN0"/>
<evidence type="ECO:0000259" key="10">
    <source>
        <dbReference type="Pfam" id="PF00171"/>
    </source>
</evidence>
<dbReference type="CDD" id="cd07085">
    <property type="entry name" value="ALDH_F6_MMSDH"/>
    <property type="match status" value="1"/>
</dbReference>